<protein>
    <submittedName>
        <fullName evidence="7">L-2,4-diaminobutyrate decarboxylase</fullName>
    </submittedName>
</protein>
<keyword evidence="4 6" id="KW-0663">Pyridoxal phosphate</keyword>
<evidence type="ECO:0000256" key="2">
    <source>
        <dbReference type="ARBA" id="ARBA00009533"/>
    </source>
</evidence>
<dbReference type="EMBL" id="FTOB01000003">
    <property type="protein sequence ID" value="SIS72794.1"/>
    <property type="molecule type" value="Genomic_DNA"/>
</dbReference>
<evidence type="ECO:0000313" key="7">
    <source>
        <dbReference type="EMBL" id="SIS72794.1"/>
    </source>
</evidence>
<evidence type="ECO:0000256" key="3">
    <source>
        <dbReference type="ARBA" id="ARBA00022793"/>
    </source>
</evidence>
<dbReference type="RefSeq" id="WP_076455394.1">
    <property type="nucleotide sequence ID" value="NZ_FTOB01000003.1"/>
</dbReference>
<dbReference type="Gene3D" id="3.90.1150.170">
    <property type="match status" value="1"/>
</dbReference>
<keyword evidence="3" id="KW-0210">Decarboxylase</keyword>
<accession>A0ABY1KSV7</accession>
<evidence type="ECO:0000256" key="6">
    <source>
        <dbReference type="RuleBase" id="RU000382"/>
    </source>
</evidence>
<evidence type="ECO:0000256" key="4">
    <source>
        <dbReference type="ARBA" id="ARBA00022898"/>
    </source>
</evidence>
<dbReference type="Proteomes" id="UP000185728">
    <property type="component" value="Unassembled WGS sequence"/>
</dbReference>
<dbReference type="Gene3D" id="3.40.640.10">
    <property type="entry name" value="Type I PLP-dependent aspartate aminotransferase-like (Major domain)"/>
    <property type="match status" value="1"/>
</dbReference>
<comment type="similarity">
    <text evidence="2 6">Belongs to the group II decarboxylase family.</text>
</comment>
<dbReference type="InterPro" id="IPR015421">
    <property type="entry name" value="PyrdxlP-dep_Trfase_major"/>
</dbReference>
<keyword evidence="5 6" id="KW-0456">Lyase</keyword>
<dbReference type="PANTHER" id="PTHR45677">
    <property type="entry name" value="GLUTAMATE DECARBOXYLASE-RELATED"/>
    <property type="match status" value="1"/>
</dbReference>
<reference evidence="7 8" key="1">
    <citation type="submission" date="2017-01" db="EMBL/GenBank/DDBJ databases">
        <authorList>
            <person name="Varghese N."/>
            <person name="Submissions S."/>
        </authorList>
    </citation>
    <scope>NUCLEOTIDE SEQUENCE [LARGE SCALE GENOMIC DNA]</scope>
    <source>
        <strain evidence="7 8">DSM 2061</strain>
    </source>
</reference>
<gene>
    <name evidence="7" type="ORF">SAMN05421766_103656</name>
</gene>
<comment type="caution">
    <text evidence="7">The sequence shown here is derived from an EMBL/GenBank/DDBJ whole genome shotgun (WGS) entry which is preliminary data.</text>
</comment>
<dbReference type="PRINTS" id="PR00800">
    <property type="entry name" value="YHDCRBOXLASE"/>
</dbReference>
<dbReference type="InterPro" id="IPR015424">
    <property type="entry name" value="PyrdxlP-dep_Trfase"/>
</dbReference>
<sequence>MKKDNRISKVYEAERFREMGKELIDVLADHLGGLHNQDTKTVYPDNAPEDELQFWERDLGRPSDPMSTLKTIIDRSQQTQHPKYMGHQTAVPAPITALTGMVTDLLNNSSGVYEMGPVSNAMERVVTDFTANKVGYPKTASGLMTSGGSLGNLTALLAARKDRAPHNVWEEGHNGKLAVMVSEEAHYCIDRAARIMGLGNKGIIKVPVDDRFKIRTDLLPHYLEKAKEDGLHVFCIIGCAGSTATGSYDDLEALAEFSRAHKLWLHVDGAHGGAVVFSDKYKSLVRGIEKADSVVIDFHKMLMTPVLSTALLFKEGNKIYRTFMQRAQYLWDSPESEEWYNSAKRTFECSKPFLSAKVYMILKTCGNDIFEKNVDRLYDSAQLLAQMVKEKFGMELLHEPESNIVNFRYTPHKNMPTDKLNQLNTEIRKRLVSSGNFYIVQTTIGGQRTLRCSIMNPLTTQADFVDLLDEIEKQGASILGAELVLGP</sequence>
<organism evidence="7 8">
    <name type="scientific">Zobellia uliginosa</name>
    <dbReference type="NCBI Taxonomy" id="143224"/>
    <lineage>
        <taxon>Bacteria</taxon>
        <taxon>Pseudomonadati</taxon>
        <taxon>Bacteroidota</taxon>
        <taxon>Flavobacteriia</taxon>
        <taxon>Flavobacteriales</taxon>
        <taxon>Flavobacteriaceae</taxon>
        <taxon>Zobellia</taxon>
    </lineage>
</organism>
<evidence type="ECO:0000256" key="1">
    <source>
        <dbReference type="ARBA" id="ARBA00001933"/>
    </source>
</evidence>
<name>A0ABY1KSV7_9FLAO</name>
<dbReference type="InterPro" id="IPR010977">
    <property type="entry name" value="Aromatic_deC"/>
</dbReference>
<dbReference type="SUPFAM" id="SSF53383">
    <property type="entry name" value="PLP-dependent transferases"/>
    <property type="match status" value="1"/>
</dbReference>
<dbReference type="PANTHER" id="PTHR45677:SF8">
    <property type="entry name" value="CYSTEINE SULFINIC ACID DECARBOXYLASE"/>
    <property type="match status" value="1"/>
</dbReference>
<dbReference type="InterPro" id="IPR002129">
    <property type="entry name" value="PyrdxlP-dep_de-COase"/>
</dbReference>
<evidence type="ECO:0000256" key="5">
    <source>
        <dbReference type="ARBA" id="ARBA00023239"/>
    </source>
</evidence>
<dbReference type="Pfam" id="PF00282">
    <property type="entry name" value="Pyridoxal_deC"/>
    <property type="match status" value="1"/>
</dbReference>
<proteinExistence type="inferred from homology"/>
<comment type="cofactor">
    <cofactor evidence="1 6">
        <name>pyridoxal 5'-phosphate</name>
        <dbReference type="ChEBI" id="CHEBI:597326"/>
    </cofactor>
</comment>
<evidence type="ECO:0000313" key="8">
    <source>
        <dbReference type="Proteomes" id="UP000185728"/>
    </source>
</evidence>
<keyword evidence="8" id="KW-1185">Reference proteome</keyword>